<comment type="caution">
    <text evidence="2">The sequence shown here is derived from an EMBL/GenBank/DDBJ whole genome shotgun (WGS) entry which is preliminary data.</text>
</comment>
<dbReference type="InterPro" id="IPR027417">
    <property type="entry name" value="P-loop_NTPase"/>
</dbReference>
<name>A0A5R9IPB8_9GAMM</name>
<feature type="domain" description="Thymidylate kinase-like" evidence="1">
    <location>
        <begin position="228"/>
        <end position="405"/>
    </location>
</feature>
<dbReference type="Pfam" id="PF02223">
    <property type="entry name" value="Thymidylate_kin"/>
    <property type="match status" value="1"/>
</dbReference>
<sequence>MILTFVKFLDKKQINYCFTNGYQDLSKFDNNEHDHDILFKKNDFFLIDEILRDFANQNDYKIVQCYHQGPFAKNFFIYDPNTDQILNLDLYGVLERKSIEFANEGEIFRRRVFRNGISTLAPDIEFIFYFVKKMEKRQLHKKTFDLLRELYSENENLCNAQIERHFRGSFGVIIAAFKNAHFKTLEQNQEKCLRDFESSRNTKLSLNEFPRLFKRATNPTGLIISFLGPDGAGKSTIISKLEDQILPFRRRSYFHLRPKLTKGERTVAPVLNPHNSPCYGAPKSILKLFYFVFIYNFGWIRNIFPLKIRSSLVIFDRFYDDIIADNKRYRYGANLIFAKFFKNFIPKPDICFILISDANVIYSRKQEIEYEELRRQIRAYRELAVDDSYHVIDANNSPEDITKEIKIIMMERMNDRYRV</sequence>
<accession>A0A5R9IPB8</accession>
<evidence type="ECO:0000313" key="2">
    <source>
        <dbReference type="EMBL" id="TLU65066.1"/>
    </source>
</evidence>
<protein>
    <recommendedName>
        <fullName evidence="1">Thymidylate kinase-like domain-containing protein</fullName>
    </recommendedName>
</protein>
<keyword evidence="3" id="KW-1185">Reference proteome</keyword>
<evidence type="ECO:0000313" key="3">
    <source>
        <dbReference type="Proteomes" id="UP000307790"/>
    </source>
</evidence>
<dbReference type="AlphaFoldDB" id="A0A5R9IPB8"/>
<proteinExistence type="predicted"/>
<dbReference type="InterPro" id="IPR039430">
    <property type="entry name" value="Thymidylate_kin-like_dom"/>
</dbReference>
<gene>
    <name evidence="2" type="ORF">FE810_09060</name>
</gene>
<evidence type="ECO:0000259" key="1">
    <source>
        <dbReference type="Pfam" id="PF02223"/>
    </source>
</evidence>
<dbReference type="OrthoDB" id="9757917at2"/>
<reference evidence="2 3" key="1">
    <citation type="submission" date="2019-05" db="EMBL/GenBank/DDBJ databases">
        <title>Genome sequences of Thalassotalea litorea 1K03283.</title>
        <authorList>
            <person name="Zhang D."/>
        </authorList>
    </citation>
    <scope>NUCLEOTIDE SEQUENCE [LARGE SCALE GENOMIC DNA]</scope>
    <source>
        <strain evidence="2 3">MCCC 1K03283</strain>
    </source>
</reference>
<dbReference type="Proteomes" id="UP000307790">
    <property type="component" value="Unassembled WGS sequence"/>
</dbReference>
<dbReference type="SUPFAM" id="SSF52540">
    <property type="entry name" value="P-loop containing nucleoside triphosphate hydrolases"/>
    <property type="match status" value="1"/>
</dbReference>
<organism evidence="2 3">
    <name type="scientific">Thalassotalea litorea</name>
    <dbReference type="NCBI Taxonomy" id="2020715"/>
    <lineage>
        <taxon>Bacteria</taxon>
        <taxon>Pseudomonadati</taxon>
        <taxon>Pseudomonadota</taxon>
        <taxon>Gammaproteobacteria</taxon>
        <taxon>Alteromonadales</taxon>
        <taxon>Colwelliaceae</taxon>
        <taxon>Thalassotalea</taxon>
    </lineage>
</organism>
<dbReference type="Gene3D" id="3.40.50.300">
    <property type="entry name" value="P-loop containing nucleotide triphosphate hydrolases"/>
    <property type="match status" value="1"/>
</dbReference>
<dbReference type="EMBL" id="VCBC01000008">
    <property type="protein sequence ID" value="TLU65066.1"/>
    <property type="molecule type" value="Genomic_DNA"/>
</dbReference>